<feature type="region of interest" description="Disordered" evidence="2">
    <location>
        <begin position="210"/>
        <end position="242"/>
    </location>
</feature>
<dbReference type="HOGENOM" id="CLU_072140_0_0_1"/>
<keyword evidence="4" id="KW-1185">Reference proteome</keyword>
<dbReference type="STRING" id="1423351.A0A074SA80"/>
<keyword evidence="1" id="KW-0175">Coiled coil</keyword>
<dbReference type="OrthoDB" id="3242816at2759"/>
<feature type="region of interest" description="Disordered" evidence="2">
    <location>
        <begin position="275"/>
        <end position="334"/>
    </location>
</feature>
<protein>
    <submittedName>
        <fullName evidence="3">Uncharacterized protein</fullName>
    </submittedName>
</protein>
<accession>A0A074SA80</accession>
<organism evidence="3 4">
    <name type="scientific">Rhizoctonia solani 123E</name>
    <dbReference type="NCBI Taxonomy" id="1423351"/>
    <lineage>
        <taxon>Eukaryota</taxon>
        <taxon>Fungi</taxon>
        <taxon>Dikarya</taxon>
        <taxon>Basidiomycota</taxon>
        <taxon>Agaricomycotina</taxon>
        <taxon>Agaricomycetes</taxon>
        <taxon>Cantharellales</taxon>
        <taxon>Ceratobasidiaceae</taxon>
        <taxon>Rhizoctonia</taxon>
    </lineage>
</organism>
<feature type="compositionally biased region" description="Basic and acidic residues" evidence="2">
    <location>
        <begin position="210"/>
        <end position="241"/>
    </location>
</feature>
<evidence type="ECO:0000256" key="2">
    <source>
        <dbReference type="SAM" id="MobiDB-lite"/>
    </source>
</evidence>
<comment type="caution">
    <text evidence="3">The sequence shown here is derived from an EMBL/GenBank/DDBJ whole genome shotgun (WGS) entry which is preliminary data.</text>
</comment>
<name>A0A074SA80_9AGAM</name>
<proteinExistence type="predicted"/>
<gene>
    <name evidence="3" type="ORF">V565_026500</name>
</gene>
<feature type="compositionally biased region" description="Polar residues" evidence="2">
    <location>
        <begin position="49"/>
        <end position="63"/>
    </location>
</feature>
<dbReference type="AlphaFoldDB" id="A0A074SA80"/>
<reference evidence="3 4" key="1">
    <citation type="submission" date="2013-12" db="EMBL/GenBank/DDBJ databases">
        <authorList>
            <person name="Cubeta M."/>
            <person name="Pakala S."/>
            <person name="Fedorova N."/>
            <person name="Thomas E."/>
            <person name="Dean R."/>
            <person name="Jabaji S."/>
            <person name="Neate S."/>
            <person name="Toda T."/>
            <person name="Tavantzis S."/>
            <person name="Vilgalys R."/>
            <person name="Bharathan N."/>
            <person name="Pakala S."/>
            <person name="Losada L.S."/>
            <person name="Zafar N."/>
            <person name="Nierman W."/>
        </authorList>
    </citation>
    <scope>NUCLEOTIDE SEQUENCE [LARGE SCALE GENOMIC DNA]</scope>
    <source>
        <strain evidence="3 4">123E</strain>
    </source>
</reference>
<feature type="region of interest" description="Disordered" evidence="2">
    <location>
        <begin position="1"/>
        <end position="87"/>
    </location>
</feature>
<evidence type="ECO:0000256" key="1">
    <source>
        <dbReference type="SAM" id="Coils"/>
    </source>
</evidence>
<feature type="compositionally biased region" description="Basic residues" evidence="2">
    <location>
        <begin position="64"/>
        <end position="76"/>
    </location>
</feature>
<dbReference type="Proteomes" id="UP000027456">
    <property type="component" value="Unassembled WGS sequence"/>
</dbReference>
<feature type="compositionally biased region" description="Low complexity" evidence="2">
    <location>
        <begin position="18"/>
        <end position="37"/>
    </location>
</feature>
<sequence length="334" mass="37142">MPGSLVSEESLRAPSSLSFHHPASFSTAASSSRATSPLPVYNQKPDPQRTISPSHSRATSPTPRSKRRPSISRHHSTNTSFSPPRMDGLLSRVLAEEDKYITRLRDQITELSSELKVRTEALEQAYERVQTADKRTVETHKKYLAEASARAAAESECKKVQEENRKAHVLVGVLRDELDRARDDVERLEAERAEAESAAGRARAVARELKQSMKAGRAREGVVPETRGPDDRSREREKEEVMAAAVREAYEKGKAEGEASATMKALAAFDKLMENDELNEWDDQAKKSTREEIKGMSRKPSADVRASAERAKSPQPSPPKRKWSIRRGSSSNGN</sequence>
<evidence type="ECO:0000313" key="4">
    <source>
        <dbReference type="Proteomes" id="UP000027456"/>
    </source>
</evidence>
<feature type="coiled-coil region" evidence="1">
    <location>
        <begin position="171"/>
        <end position="205"/>
    </location>
</feature>
<evidence type="ECO:0000313" key="3">
    <source>
        <dbReference type="EMBL" id="KEP53768.1"/>
    </source>
</evidence>
<feature type="compositionally biased region" description="Basic and acidic residues" evidence="2">
    <location>
        <begin position="283"/>
        <end position="312"/>
    </location>
</feature>
<dbReference type="EMBL" id="AZST01000049">
    <property type="protein sequence ID" value="KEP53768.1"/>
    <property type="molecule type" value="Genomic_DNA"/>
</dbReference>